<dbReference type="AlphaFoldDB" id="A0A699YW60"/>
<dbReference type="Proteomes" id="UP000485058">
    <property type="component" value="Unassembled WGS sequence"/>
</dbReference>
<evidence type="ECO:0000256" key="2">
    <source>
        <dbReference type="ARBA" id="ARBA00022801"/>
    </source>
</evidence>
<dbReference type="PANTHER" id="PTHR11782">
    <property type="entry name" value="ADENOSINE/GUANOSINE DIPHOSPHATASE"/>
    <property type="match status" value="1"/>
</dbReference>
<feature type="active site" description="Proton acceptor" evidence="3">
    <location>
        <position position="265"/>
    </location>
</feature>
<evidence type="ECO:0008006" key="8">
    <source>
        <dbReference type="Google" id="ProtNLM"/>
    </source>
</evidence>
<keyword evidence="2" id="KW-0378">Hydrolase</keyword>
<sequence>LAAFVLVISRIYLRVPGPATQSPRLQCTSTVAAVREGRRMKKPETLGDKMWRSGANGSRRSPPHWSTRYRGVLLVSLVPVLLILCVLALVPRRSPLPYDRPLGLKHVQDHDAGFKYAVVFDAGSTGSRVHIFKFKEASNGLELVHDTFQQLKPGLSAYADDPSKAAESLVPLLDTVVRTVPEVLQASTPLSLKATAGLRLLPGDKADKILAAVTTLMHRYKFKMAANAPTIPDHSPQSVPAMLGCTGWGGSTCHSFHVLNAGQDEGAFAWLTLNYLLERLGKGPSATVSAIDLGGGSVQEAFAMTDEEAKAAPKGYLGYGLMAGRSKVMEQVNATQGSHPCFTKGGDTVYKYAGKEFAIKANKSHGQRCMNISTQALGVAAACGAAVEQCTFSGAWRGKARYGAAYYVSSYFWDRAVDSGIITDSSALTWPTTPEMYATKAAESCSKTDLTDLLATHKGLAPDTAPFLCLDLSYCHQLLTAGFKLAGNQPIT</sequence>
<proteinExistence type="inferred from homology"/>
<evidence type="ECO:0000256" key="1">
    <source>
        <dbReference type="ARBA" id="ARBA00009283"/>
    </source>
</evidence>
<evidence type="ECO:0000256" key="4">
    <source>
        <dbReference type="PIRSR" id="PIRSR600407-2"/>
    </source>
</evidence>
<evidence type="ECO:0000313" key="6">
    <source>
        <dbReference type="EMBL" id="GFH11286.1"/>
    </source>
</evidence>
<dbReference type="PANTHER" id="PTHR11782:SF83">
    <property type="entry name" value="GUANOSINE-DIPHOSPHATASE"/>
    <property type="match status" value="1"/>
</dbReference>
<keyword evidence="4" id="KW-0067">ATP-binding</keyword>
<dbReference type="GO" id="GO:0009134">
    <property type="term" value="P:nucleoside diphosphate catabolic process"/>
    <property type="evidence" value="ECO:0007669"/>
    <property type="project" value="TreeGrafter"/>
</dbReference>
<dbReference type="GO" id="GO:0016020">
    <property type="term" value="C:membrane"/>
    <property type="evidence" value="ECO:0007669"/>
    <property type="project" value="TreeGrafter"/>
</dbReference>
<keyword evidence="5" id="KW-1133">Transmembrane helix</keyword>
<dbReference type="Gene3D" id="3.30.420.40">
    <property type="match status" value="1"/>
</dbReference>
<feature type="non-terminal residue" evidence="6">
    <location>
        <position position="492"/>
    </location>
</feature>
<name>A0A699YW60_HAELA</name>
<dbReference type="GO" id="GO:0005524">
    <property type="term" value="F:ATP binding"/>
    <property type="evidence" value="ECO:0007669"/>
    <property type="project" value="UniProtKB-KW"/>
</dbReference>
<dbReference type="InterPro" id="IPR000407">
    <property type="entry name" value="GDA1_CD39_NTPase"/>
</dbReference>
<dbReference type="Pfam" id="PF01150">
    <property type="entry name" value="GDA1_CD39"/>
    <property type="match status" value="3"/>
</dbReference>
<accession>A0A699YW60</accession>
<evidence type="ECO:0000313" key="7">
    <source>
        <dbReference type="Proteomes" id="UP000485058"/>
    </source>
</evidence>
<reference evidence="6 7" key="1">
    <citation type="submission" date="2020-02" db="EMBL/GenBank/DDBJ databases">
        <title>Draft genome sequence of Haematococcus lacustris strain NIES-144.</title>
        <authorList>
            <person name="Morimoto D."/>
            <person name="Nakagawa S."/>
            <person name="Yoshida T."/>
            <person name="Sawayama S."/>
        </authorList>
    </citation>
    <scope>NUCLEOTIDE SEQUENCE [LARGE SCALE GENOMIC DNA]</scope>
    <source>
        <strain evidence="6 7">NIES-144</strain>
    </source>
</reference>
<keyword evidence="4" id="KW-0547">Nucleotide-binding</keyword>
<comment type="caution">
    <text evidence="6">The sequence shown here is derived from an EMBL/GenBank/DDBJ whole genome shotgun (WGS) entry which is preliminary data.</text>
</comment>
<feature type="binding site" evidence="4">
    <location>
        <begin position="295"/>
        <end position="299"/>
    </location>
    <ligand>
        <name>ATP</name>
        <dbReference type="ChEBI" id="CHEBI:30616"/>
    </ligand>
</feature>
<organism evidence="6 7">
    <name type="scientific">Haematococcus lacustris</name>
    <name type="common">Green alga</name>
    <name type="synonym">Haematococcus pluvialis</name>
    <dbReference type="NCBI Taxonomy" id="44745"/>
    <lineage>
        <taxon>Eukaryota</taxon>
        <taxon>Viridiplantae</taxon>
        <taxon>Chlorophyta</taxon>
        <taxon>core chlorophytes</taxon>
        <taxon>Chlorophyceae</taxon>
        <taxon>CS clade</taxon>
        <taxon>Chlamydomonadales</taxon>
        <taxon>Haematococcaceae</taxon>
        <taxon>Haematococcus</taxon>
    </lineage>
</organism>
<comment type="similarity">
    <text evidence="1">Belongs to the GDA1/CD39 NTPase family.</text>
</comment>
<dbReference type="GO" id="GO:0017110">
    <property type="term" value="F:nucleoside diphosphate phosphatase activity"/>
    <property type="evidence" value="ECO:0007669"/>
    <property type="project" value="TreeGrafter"/>
</dbReference>
<dbReference type="EMBL" id="BLLF01000389">
    <property type="protein sequence ID" value="GFH11286.1"/>
    <property type="molecule type" value="Genomic_DNA"/>
</dbReference>
<evidence type="ECO:0000256" key="3">
    <source>
        <dbReference type="PIRSR" id="PIRSR600407-1"/>
    </source>
</evidence>
<evidence type="ECO:0000256" key="5">
    <source>
        <dbReference type="SAM" id="Phobius"/>
    </source>
</evidence>
<feature type="transmembrane region" description="Helical" evidence="5">
    <location>
        <begin position="69"/>
        <end position="90"/>
    </location>
</feature>
<gene>
    <name evidence="6" type="ORF">HaLaN_06761</name>
</gene>
<protein>
    <recommendedName>
        <fullName evidence="8">Apyrase</fullName>
    </recommendedName>
</protein>
<feature type="non-terminal residue" evidence="6">
    <location>
        <position position="1"/>
    </location>
</feature>
<dbReference type="Gene3D" id="3.30.420.150">
    <property type="entry name" value="Exopolyphosphatase. Domain 2"/>
    <property type="match status" value="1"/>
</dbReference>
<keyword evidence="5" id="KW-0472">Membrane</keyword>
<keyword evidence="7" id="KW-1185">Reference proteome</keyword>
<keyword evidence="5" id="KW-0812">Transmembrane</keyword>